<dbReference type="RefSeq" id="WP_071078993.1">
    <property type="nucleotide sequence ID" value="NZ_LFKP01000011.1"/>
</dbReference>
<comment type="caution">
    <text evidence="1">The sequence shown here is derived from an EMBL/GenBank/DDBJ whole genome shotgun (WGS) entry which is preliminary data.</text>
</comment>
<proteinExistence type="predicted"/>
<dbReference type="AlphaFoldDB" id="A0A1S1U750"/>
<sequence>MAQILLKQPGQPVADFSIIGTMITVAGVSIDCVERQNDGMVNVEIRHNAGGAGEGGNGAYLAQIAIPARRYETIKTKTGEQQAAVALDPNAIEVTLWPTV</sequence>
<dbReference type="EMBL" id="LFKP01000011">
    <property type="protein sequence ID" value="OHV94923.1"/>
    <property type="molecule type" value="Genomic_DNA"/>
</dbReference>
<organism evidence="1 2">
    <name type="scientific">Janthinobacterium lividum</name>
    <dbReference type="NCBI Taxonomy" id="29581"/>
    <lineage>
        <taxon>Bacteria</taxon>
        <taxon>Pseudomonadati</taxon>
        <taxon>Pseudomonadota</taxon>
        <taxon>Betaproteobacteria</taxon>
        <taxon>Burkholderiales</taxon>
        <taxon>Oxalobacteraceae</taxon>
        <taxon>Janthinobacterium</taxon>
    </lineage>
</organism>
<evidence type="ECO:0000313" key="2">
    <source>
        <dbReference type="Proteomes" id="UP000179840"/>
    </source>
</evidence>
<protein>
    <submittedName>
        <fullName evidence="1">Uncharacterized protein</fullName>
    </submittedName>
</protein>
<gene>
    <name evidence="1" type="ORF">AKG95_21730</name>
</gene>
<reference evidence="1 2" key="1">
    <citation type="submission" date="2015-06" db="EMBL/GenBank/DDBJ databases">
        <title>Draft genome sequencing of a biphenyl-degrading bacterium, Janthinobacterium lividum MEG1.</title>
        <authorList>
            <person name="Shimodaira J."/>
            <person name="Hatta T."/>
        </authorList>
    </citation>
    <scope>NUCLEOTIDE SEQUENCE [LARGE SCALE GENOMIC DNA]</scope>
    <source>
        <strain evidence="1 2">MEG1</strain>
    </source>
</reference>
<evidence type="ECO:0000313" key="1">
    <source>
        <dbReference type="EMBL" id="OHV94923.1"/>
    </source>
</evidence>
<dbReference type="Proteomes" id="UP000179840">
    <property type="component" value="Unassembled WGS sequence"/>
</dbReference>
<name>A0A1S1U750_9BURK</name>
<accession>A0A1S1U750</accession>